<keyword evidence="2 5" id="KW-0456">Lyase</keyword>
<dbReference type="Pfam" id="PF20629">
    <property type="entry name" value="GD_AH_C"/>
    <property type="match status" value="1"/>
</dbReference>
<dbReference type="PANTHER" id="PTHR30536">
    <property type="entry name" value="ALTRONATE/GALACTARATE DEHYDRATASE"/>
    <property type="match status" value="1"/>
</dbReference>
<gene>
    <name evidence="5" type="primary">suyB_1</name>
    <name evidence="5" type="ORF">GALL_264570</name>
</gene>
<dbReference type="AlphaFoldDB" id="A0A1J5RHK5"/>
<organism evidence="5">
    <name type="scientific">mine drainage metagenome</name>
    <dbReference type="NCBI Taxonomy" id="410659"/>
    <lineage>
        <taxon>unclassified sequences</taxon>
        <taxon>metagenomes</taxon>
        <taxon>ecological metagenomes</taxon>
    </lineage>
</organism>
<dbReference type="Pfam" id="PF04295">
    <property type="entry name" value="GD_AH_second"/>
    <property type="match status" value="1"/>
</dbReference>
<comment type="similarity">
    <text evidence="1">Belongs to the UxaA family.</text>
</comment>
<evidence type="ECO:0000259" key="3">
    <source>
        <dbReference type="Pfam" id="PF04295"/>
    </source>
</evidence>
<accession>A0A1J5RHK5</accession>
<feature type="domain" description="D-galactarate/Altronate dehydratase second" evidence="3">
    <location>
        <begin position="12"/>
        <end position="136"/>
    </location>
</feature>
<dbReference type="EMBL" id="MLJW01000254">
    <property type="protein sequence ID" value="OIQ91596.1"/>
    <property type="molecule type" value="Genomic_DNA"/>
</dbReference>
<protein>
    <submittedName>
        <fullName evidence="5">(2R)-sulfolactate sulfo-lyase subunit beta</fullName>
        <ecNumber evidence="5">4.4.1.24</ecNumber>
    </submittedName>
</protein>
<proteinExistence type="inferred from homology"/>
<sequence>MPTISKDTTILGYRRENGRVGVRNHVIILPLDDLSNAAAEAVAHNIKGTMAIPHPYGRLQFGADLDLHFRTLIGTGCNPNVAAVVVIGIEDSWTNKVVDGIATTGKPVVGFGIEGHGDHDTIKRASQAAREYVQWASEKQREHCPLSELWVSTKCGESDTTSGCGANPTVGNAFDKLYALGNTLVFGETSEITGGEGIVAARCATDAVRERFMFMFNRYQDMINRHKTSDLSDSQPTKGNIAGGLTTIEEKALGNIQKIGKQCRVDGVLDKAEVPTHSGLWFMDSSSAAAEMVTLCAASGYVAHLFPTGQGNVIGNPILPVIKLCANPRTVRLMNEHIDVDVSGLLQREINLDQAGDKALECLLRTANGRLTAAEALGHREFVLTRLYESA</sequence>
<dbReference type="GO" id="GO:0034010">
    <property type="term" value="F:sulfolactate sulfo-lyase activity"/>
    <property type="evidence" value="ECO:0007669"/>
    <property type="project" value="UniProtKB-EC"/>
</dbReference>
<dbReference type="InterPro" id="IPR007392">
    <property type="entry name" value="GD_AH_second"/>
</dbReference>
<dbReference type="EC" id="4.4.1.24" evidence="5"/>
<feature type="domain" description="D-galactarate/Altronate dehydratase C-terminal" evidence="4">
    <location>
        <begin position="146"/>
        <end position="388"/>
    </location>
</feature>
<comment type="caution">
    <text evidence="5">The sequence shown here is derived from an EMBL/GenBank/DDBJ whole genome shotgun (WGS) entry which is preliminary data.</text>
</comment>
<evidence type="ECO:0000313" key="5">
    <source>
        <dbReference type="EMBL" id="OIQ91596.1"/>
    </source>
</evidence>
<dbReference type="InterPro" id="IPR048332">
    <property type="entry name" value="GD_AH_C"/>
</dbReference>
<reference evidence="5" key="1">
    <citation type="submission" date="2016-10" db="EMBL/GenBank/DDBJ databases">
        <title>Sequence of Gallionella enrichment culture.</title>
        <authorList>
            <person name="Poehlein A."/>
            <person name="Muehling M."/>
            <person name="Daniel R."/>
        </authorList>
    </citation>
    <scope>NUCLEOTIDE SEQUENCE</scope>
</reference>
<dbReference type="InterPro" id="IPR052172">
    <property type="entry name" value="UxaA_altronate/galactarate_dh"/>
</dbReference>
<name>A0A1J5RHK5_9ZZZZ</name>
<evidence type="ECO:0000259" key="4">
    <source>
        <dbReference type="Pfam" id="PF20629"/>
    </source>
</evidence>
<dbReference type="GO" id="GO:0019698">
    <property type="term" value="P:D-galacturonate catabolic process"/>
    <property type="evidence" value="ECO:0007669"/>
    <property type="project" value="TreeGrafter"/>
</dbReference>
<dbReference type="PANTHER" id="PTHR30536:SF5">
    <property type="entry name" value="ALTRONATE DEHYDRATASE"/>
    <property type="match status" value="1"/>
</dbReference>
<evidence type="ECO:0000256" key="1">
    <source>
        <dbReference type="ARBA" id="ARBA00010986"/>
    </source>
</evidence>
<evidence type="ECO:0000256" key="2">
    <source>
        <dbReference type="ARBA" id="ARBA00023239"/>
    </source>
</evidence>